<accession>A0A9P6WN65</accession>
<dbReference type="InterPro" id="IPR013726">
    <property type="entry name" value="Mitofissin"/>
</dbReference>
<evidence type="ECO:0000256" key="1">
    <source>
        <dbReference type="SAM" id="Phobius"/>
    </source>
</evidence>
<evidence type="ECO:0008006" key="4">
    <source>
        <dbReference type="Google" id="ProtNLM"/>
    </source>
</evidence>
<dbReference type="Pfam" id="PF08520">
    <property type="entry name" value="Mitofissin"/>
    <property type="match status" value="1"/>
</dbReference>
<dbReference type="GO" id="GO:0005737">
    <property type="term" value="C:cytoplasm"/>
    <property type="evidence" value="ECO:0007669"/>
    <property type="project" value="TreeGrafter"/>
</dbReference>
<reference evidence="2" key="1">
    <citation type="submission" date="2020-11" db="EMBL/GenBank/DDBJ databases">
        <title>Kefir isolates.</title>
        <authorList>
            <person name="Marcisauskas S."/>
            <person name="Kim Y."/>
            <person name="Blasche S."/>
        </authorList>
    </citation>
    <scope>NUCLEOTIDE SEQUENCE</scope>
    <source>
        <strain evidence="2">Olga-1</strain>
    </source>
</reference>
<keyword evidence="3" id="KW-1185">Reference proteome</keyword>
<keyword evidence="1" id="KW-0472">Membrane</keyword>
<feature type="transmembrane region" description="Helical" evidence="1">
    <location>
        <begin position="12"/>
        <end position="30"/>
    </location>
</feature>
<keyword evidence="1" id="KW-0812">Transmembrane</keyword>
<comment type="caution">
    <text evidence="2">The sequence shown here is derived from an EMBL/GenBank/DDBJ whole genome shotgun (WGS) entry which is preliminary data.</text>
</comment>
<proteinExistence type="predicted"/>
<evidence type="ECO:0000313" key="3">
    <source>
        <dbReference type="Proteomes" id="UP000697127"/>
    </source>
</evidence>
<sequence>MLQFLSPGRLIHLGIDFVLVSMIFAGIKLVTGYELRPNCIGHTEDSVNMVKHYLRLGEKLFQFCCNRAVKSDNFRRVDWQEMANSFSSNLLGNSMRLMGDFQKSFQESFNFSVTGKNDNGNDEFRGIADLTPLTTTVLNNSTGKKIHEL</sequence>
<dbReference type="AlphaFoldDB" id="A0A9P6WN65"/>
<evidence type="ECO:0000313" key="2">
    <source>
        <dbReference type="EMBL" id="KAG0690219.1"/>
    </source>
</evidence>
<gene>
    <name evidence="2" type="ORF">C6P40_003529</name>
</gene>
<dbReference type="PANTHER" id="PTHR28075">
    <property type="entry name" value="CHROMOSOME 16, WHOLE GENOME SHOTGUN SEQUENCE"/>
    <property type="match status" value="1"/>
</dbReference>
<dbReference type="EMBL" id="PUHW01000040">
    <property type="protein sequence ID" value="KAG0690219.1"/>
    <property type="molecule type" value="Genomic_DNA"/>
</dbReference>
<protein>
    <recommendedName>
        <fullName evidence="4">DUF1748-domain-containing protein</fullName>
    </recommendedName>
</protein>
<organism evidence="2 3">
    <name type="scientific">Pichia californica</name>
    <dbReference type="NCBI Taxonomy" id="460514"/>
    <lineage>
        <taxon>Eukaryota</taxon>
        <taxon>Fungi</taxon>
        <taxon>Dikarya</taxon>
        <taxon>Ascomycota</taxon>
        <taxon>Saccharomycotina</taxon>
        <taxon>Pichiomycetes</taxon>
        <taxon>Pichiales</taxon>
        <taxon>Pichiaceae</taxon>
        <taxon>Pichia</taxon>
    </lineage>
</organism>
<keyword evidence="1" id="KW-1133">Transmembrane helix</keyword>
<dbReference type="Proteomes" id="UP000697127">
    <property type="component" value="Unassembled WGS sequence"/>
</dbReference>
<dbReference type="PANTHER" id="PTHR28075:SF1">
    <property type="entry name" value="DUF1748-DOMAIN-CONTAINING PROTEIN"/>
    <property type="match status" value="1"/>
</dbReference>
<name>A0A9P6WN65_9ASCO</name>